<dbReference type="Proteomes" id="UP000479710">
    <property type="component" value="Unassembled WGS sequence"/>
</dbReference>
<feature type="region of interest" description="Disordered" evidence="1">
    <location>
        <begin position="1"/>
        <end position="76"/>
    </location>
</feature>
<sequence>MCRSPQKIQLLLPRRPRPGRPHGSTAWGGGALTTSASTAADAGRGAQYQAAQQPMDARVQQPMRMWNSSPGPTEEQ</sequence>
<proteinExistence type="predicted"/>
<feature type="compositionally biased region" description="Low complexity" evidence="1">
    <location>
        <begin position="32"/>
        <end position="53"/>
    </location>
</feature>
<reference evidence="2 3" key="1">
    <citation type="submission" date="2019-11" db="EMBL/GenBank/DDBJ databases">
        <title>Whole genome sequence of Oryza granulata.</title>
        <authorList>
            <person name="Li W."/>
        </authorList>
    </citation>
    <scope>NUCLEOTIDE SEQUENCE [LARGE SCALE GENOMIC DNA]</scope>
    <source>
        <strain evidence="3">cv. Menghai</strain>
        <tissue evidence="2">Leaf</tissue>
    </source>
</reference>
<organism evidence="2 3">
    <name type="scientific">Oryza meyeriana var. granulata</name>
    <dbReference type="NCBI Taxonomy" id="110450"/>
    <lineage>
        <taxon>Eukaryota</taxon>
        <taxon>Viridiplantae</taxon>
        <taxon>Streptophyta</taxon>
        <taxon>Embryophyta</taxon>
        <taxon>Tracheophyta</taxon>
        <taxon>Spermatophyta</taxon>
        <taxon>Magnoliopsida</taxon>
        <taxon>Liliopsida</taxon>
        <taxon>Poales</taxon>
        <taxon>Poaceae</taxon>
        <taxon>BOP clade</taxon>
        <taxon>Oryzoideae</taxon>
        <taxon>Oryzeae</taxon>
        <taxon>Oryzinae</taxon>
        <taxon>Oryza</taxon>
        <taxon>Oryza meyeriana</taxon>
    </lineage>
</organism>
<evidence type="ECO:0000256" key="1">
    <source>
        <dbReference type="SAM" id="MobiDB-lite"/>
    </source>
</evidence>
<dbReference type="AlphaFoldDB" id="A0A6G1F429"/>
<evidence type="ECO:0000313" key="3">
    <source>
        <dbReference type="Proteomes" id="UP000479710"/>
    </source>
</evidence>
<evidence type="ECO:0000313" key="2">
    <source>
        <dbReference type="EMBL" id="KAF0931634.1"/>
    </source>
</evidence>
<keyword evidence="3" id="KW-1185">Reference proteome</keyword>
<comment type="caution">
    <text evidence="2">The sequence shown here is derived from an EMBL/GenBank/DDBJ whole genome shotgun (WGS) entry which is preliminary data.</text>
</comment>
<accession>A0A6G1F429</accession>
<feature type="compositionally biased region" description="Polar residues" evidence="1">
    <location>
        <begin position="66"/>
        <end position="76"/>
    </location>
</feature>
<protein>
    <submittedName>
        <fullName evidence="2">Uncharacterized protein</fullName>
    </submittedName>
</protein>
<dbReference type="EMBL" id="SPHZ02000001">
    <property type="protein sequence ID" value="KAF0931634.1"/>
    <property type="molecule type" value="Genomic_DNA"/>
</dbReference>
<name>A0A6G1F429_9ORYZ</name>
<gene>
    <name evidence="2" type="ORF">E2562_005592</name>
</gene>